<feature type="DNA-binding region" description="H-T-H motif" evidence="4">
    <location>
        <begin position="28"/>
        <end position="47"/>
    </location>
</feature>
<dbReference type="PANTHER" id="PTHR47506:SF1">
    <property type="entry name" value="HTH-TYPE TRANSCRIPTIONAL REGULATOR YJDC"/>
    <property type="match status" value="1"/>
</dbReference>
<feature type="domain" description="HTH tetR-type" evidence="5">
    <location>
        <begin position="5"/>
        <end position="65"/>
    </location>
</feature>
<evidence type="ECO:0000256" key="1">
    <source>
        <dbReference type="ARBA" id="ARBA00023015"/>
    </source>
</evidence>
<dbReference type="InterPro" id="IPR001647">
    <property type="entry name" value="HTH_TetR"/>
</dbReference>
<keyword evidence="1" id="KW-0805">Transcription regulation</keyword>
<evidence type="ECO:0000313" key="7">
    <source>
        <dbReference type="Proteomes" id="UP001165679"/>
    </source>
</evidence>
<dbReference type="InterPro" id="IPR009057">
    <property type="entry name" value="Homeodomain-like_sf"/>
</dbReference>
<dbReference type="InterPro" id="IPR054156">
    <property type="entry name" value="YxaF_TetR_C"/>
</dbReference>
<keyword evidence="7" id="KW-1185">Reference proteome</keyword>
<evidence type="ECO:0000259" key="5">
    <source>
        <dbReference type="PROSITE" id="PS50977"/>
    </source>
</evidence>
<dbReference type="Pfam" id="PF00440">
    <property type="entry name" value="TetR_N"/>
    <property type="match status" value="1"/>
</dbReference>
<dbReference type="Gene3D" id="1.10.357.10">
    <property type="entry name" value="Tetracycline Repressor, domain 2"/>
    <property type="match status" value="1"/>
</dbReference>
<dbReference type="AlphaFoldDB" id="A0AA42CI48"/>
<accession>A0AA42CI48</accession>
<organism evidence="6 7">
    <name type="scientific">Limobrevibacterium gyesilva</name>
    <dbReference type="NCBI Taxonomy" id="2991712"/>
    <lineage>
        <taxon>Bacteria</taxon>
        <taxon>Pseudomonadati</taxon>
        <taxon>Pseudomonadota</taxon>
        <taxon>Alphaproteobacteria</taxon>
        <taxon>Acetobacterales</taxon>
        <taxon>Acetobacteraceae</taxon>
        <taxon>Limobrevibacterium</taxon>
    </lineage>
</organism>
<reference evidence="6" key="1">
    <citation type="submission" date="2022-09" db="EMBL/GenBank/DDBJ databases">
        <title>Rhodovastum sp. nov. RN2-1 isolated from soil in Seongnam, South Korea.</title>
        <authorList>
            <person name="Le N.T."/>
        </authorList>
    </citation>
    <scope>NUCLEOTIDE SEQUENCE</scope>
    <source>
        <strain evidence="6">RN2-1</strain>
    </source>
</reference>
<evidence type="ECO:0000256" key="3">
    <source>
        <dbReference type="ARBA" id="ARBA00023163"/>
    </source>
</evidence>
<reference evidence="6" key="2">
    <citation type="submission" date="2022-10" db="EMBL/GenBank/DDBJ databases">
        <authorList>
            <person name="Trinh H.N."/>
        </authorList>
    </citation>
    <scope>NUCLEOTIDE SEQUENCE</scope>
    <source>
        <strain evidence="6">RN2-1</strain>
    </source>
</reference>
<dbReference type="GO" id="GO:0003677">
    <property type="term" value="F:DNA binding"/>
    <property type="evidence" value="ECO:0007669"/>
    <property type="project" value="UniProtKB-UniRule"/>
</dbReference>
<evidence type="ECO:0000256" key="2">
    <source>
        <dbReference type="ARBA" id="ARBA00023125"/>
    </source>
</evidence>
<protein>
    <submittedName>
        <fullName evidence="6">TetR/AcrR family transcriptional regulator</fullName>
    </submittedName>
</protein>
<sequence length="186" mass="20472">MPRVVSERADVMPALTEVFREHGFEGASLALIGQRTNLGKGSLYHFFPGGKEEMASAVLGEIGAWFETSVFKPLRDENDPRRAIGRMFEAVDTYFRSGQRVCLVGAFALGDARDRFAAQIHAYFAVWNDALRGALVRAGRDEETARTLAEEVLAAIQGSLVLARALNDPGSFQRALERLKARLETA</sequence>
<dbReference type="PANTHER" id="PTHR47506">
    <property type="entry name" value="TRANSCRIPTIONAL REGULATORY PROTEIN"/>
    <property type="match status" value="1"/>
</dbReference>
<dbReference type="InterPro" id="IPR036271">
    <property type="entry name" value="Tet_transcr_reg_TetR-rel_C_sf"/>
</dbReference>
<dbReference type="Pfam" id="PF21993">
    <property type="entry name" value="TetR_C_13_2"/>
    <property type="match status" value="1"/>
</dbReference>
<name>A0AA42CI48_9PROT</name>
<dbReference type="PROSITE" id="PS50977">
    <property type="entry name" value="HTH_TETR_2"/>
    <property type="match status" value="1"/>
</dbReference>
<keyword evidence="3" id="KW-0804">Transcription</keyword>
<comment type="caution">
    <text evidence="6">The sequence shown here is derived from an EMBL/GenBank/DDBJ whole genome shotgun (WGS) entry which is preliminary data.</text>
</comment>
<evidence type="ECO:0000256" key="4">
    <source>
        <dbReference type="PROSITE-ProRule" id="PRU00335"/>
    </source>
</evidence>
<dbReference type="SUPFAM" id="SSF46689">
    <property type="entry name" value="Homeodomain-like"/>
    <property type="match status" value="1"/>
</dbReference>
<evidence type="ECO:0000313" key="6">
    <source>
        <dbReference type="EMBL" id="MCW3475592.1"/>
    </source>
</evidence>
<dbReference type="RefSeq" id="WP_264714313.1">
    <property type="nucleotide sequence ID" value="NZ_JAPDNT010000010.1"/>
</dbReference>
<keyword evidence="2 4" id="KW-0238">DNA-binding</keyword>
<dbReference type="EMBL" id="JAPDNT010000010">
    <property type="protein sequence ID" value="MCW3475592.1"/>
    <property type="molecule type" value="Genomic_DNA"/>
</dbReference>
<proteinExistence type="predicted"/>
<dbReference type="SUPFAM" id="SSF48498">
    <property type="entry name" value="Tetracyclin repressor-like, C-terminal domain"/>
    <property type="match status" value="1"/>
</dbReference>
<dbReference type="Proteomes" id="UP001165679">
    <property type="component" value="Unassembled WGS sequence"/>
</dbReference>
<gene>
    <name evidence="6" type="ORF">OL599_13490</name>
</gene>